<comment type="caution">
    <text evidence="1">The sequence shown here is derived from an EMBL/GenBank/DDBJ whole genome shotgun (WGS) entry which is preliminary data.</text>
</comment>
<dbReference type="Gene3D" id="2.60.120.260">
    <property type="entry name" value="Galactose-binding domain-like"/>
    <property type="match status" value="1"/>
</dbReference>
<reference evidence="1" key="2">
    <citation type="submission" date="2021-04" db="EMBL/GenBank/DDBJ databases">
        <authorList>
            <person name="Gilroy R."/>
        </authorList>
    </citation>
    <scope>NUCLEOTIDE SEQUENCE</scope>
    <source>
        <strain evidence="1">5933</strain>
    </source>
</reference>
<dbReference type="EMBL" id="DWWA01000048">
    <property type="protein sequence ID" value="HJC72922.1"/>
    <property type="molecule type" value="Genomic_DNA"/>
</dbReference>
<dbReference type="SUPFAM" id="SSF49785">
    <property type="entry name" value="Galactose-binding domain-like"/>
    <property type="match status" value="1"/>
</dbReference>
<accession>A0A9D2Q4W1</accession>
<dbReference type="AlphaFoldDB" id="A0A9D2Q4W1"/>
<dbReference type="Proteomes" id="UP000823918">
    <property type="component" value="Unassembled WGS sequence"/>
</dbReference>
<dbReference type="InterPro" id="IPR008979">
    <property type="entry name" value="Galactose-bd-like_sf"/>
</dbReference>
<evidence type="ECO:0000313" key="2">
    <source>
        <dbReference type="Proteomes" id="UP000823918"/>
    </source>
</evidence>
<sequence length="210" mass="23569">MKLQSPCPVTLPLLQSFLSKANHSCPNDLSACLDFVEHTAVHDSLFEMDLSGEWSFYMGAMENASFSGETVTLPGTMDENGKGYDNRNCLSIRHLNRDYVYTGPATYQRTFTLPSSWSNRRIVLELERTKKTRVLLDGVSVGPRQMSYSTPHRYEITPFCRAGAAHTLTIEVDNSASDMPHALYSTLLEGEAWSHQITEHTQTNWNSITG</sequence>
<reference evidence="1" key="1">
    <citation type="journal article" date="2021" name="PeerJ">
        <title>Extensive microbial diversity within the chicken gut microbiome revealed by metagenomics and culture.</title>
        <authorList>
            <person name="Gilroy R."/>
            <person name="Ravi A."/>
            <person name="Getino M."/>
            <person name="Pursley I."/>
            <person name="Horton D.L."/>
            <person name="Alikhan N.F."/>
            <person name="Baker D."/>
            <person name="Gharbi K."/>
            <person name="Hall N."/>
            <person name="Watson M."/>
            <person name="Adriaenssens E.M."/>
            <person name="Foster-Nyarko E."/>
            <person name="Jarju S."/>
            <person name="Secka A."/>
            <person name="Antonio M."/>
            <person name="Oren A."/>
            <person name="Chaudhuri R.R."/>
            <person name="La Ragione R."/>
            <person name="Hildebrand F."/>
            <person name="Pallen M.J."/>
        </authorList>
    </citation>
    <scope>NUCLEOTIDE SEQUENCE</scope>
    <source>
        <strain evidence="1">5933</strain>
    </source>
</reference>
<dbReference type="GO" id="GO:0005975">
    <property type="term" value="P:carbohydrate metabolic process"/>
    <property type="evidence" value="ECO:0007669"/>
    <property type="project" value="InterPro"/>
</dbReference>
<protein>
    <submittedName>
        <fullName evidence="1">Uncharacterized protein</fullName>
    </submittedName>
</protein>
<dbReference type="GO" id="GO:0004553">
    <property type="term" value="F:hydrolase activity, hydrolyzing O-glycosyl compounds"/>
    <property type="evidence" value="ECO:0007669"/>
    <property type="project" value="InterPro"/>
</dbReference>
<evidence type="ECO:0000313" key="1">
    <source>
        <dbReference type="EMBL" id="HJC72922.1"/>
    </source>
</evidence>
<organism evidence="1 2">
    <name type="scientific">Candidatus Ruthenibacterium merdavium</name>
    <dbReference type="NCBI Taxonomy" id="2838752"/>
    <lineage>
        <taxon>Bacteria</taxon>
        <taxon>Bacillati</taxon>
        <taxon>Bacillota</taxon>
        <taxon>Clostridia</taxon>
        <taxon>Eubacteriales</taxon>
        <taxon>Oscillospiraceae</taxon>
        <taxon>Ruthenibacterium</taxon>
    </lineage>
</organism>
<proteinExistence type="predicted"/>
<gene>
    <name evidence="1" type="ORF">H9698_09055</name>
</gene>
<name>A0A9D2Q4W1_9FIRM</name>